<organism evidence="1 2">
    <name type="scientific">Acropora cervicornis</name>
    <name type="common">Staghorn coral</name>
    <dbReference type="NCBI Taxonomy" id="6130"/>
    <lineage>
        <taxon>Eukaryota</taxon>
        <taxon>Metazoa</taxon>
        <taxon>Cnidaria</taxon>
        <taxon>Anthozoa</taxon>
        <taxon>Hexacorallia</taxon>
        <taxon>Scleractinia</taxon>
        <taxon>Astrocoeniina</taxon>
        <taxon>Acroporidae</taxon>
        <taxon>Acropora</taxon>
    </lineage>
</organism>
<comment type="caution">
    <text evidence="1">The sequence shown here is derived from an EMBL/GenBank/DDBJ whole genome shotgun (WGS) entry which is preliminary data.</text>
</comment>
<proteinExistence type="predicted"/>
<evidence type="ECO:0000313" key="2">
    <source>
        <dbReference type="Proteomes" id="UP001249851"/>
    </source>
</evidence>
<dbReference type="EMBL" id="JARQWQ010000102">
    <property type="protein sequence ID" value="KAK2551080.1"/>
    <property type="molecule type" value="Genomic_DNA"/>
</dbReference>
<dbReference type="Proteomes" id="UP001249851">
    <property type="component" value="Unassembled WGS sequence"/>
</dbReference>
<gene>
    <name evidence="1" type="ORF">P5673_028144</name>
</gene>
<reference evidence="1" key="1">
    <citation type="journal article" date="2023" name="G3 (Bethesda)">
        <title>Whole genome assembly and annotation of the endangered Caribbean coral Acropora cervicornis.</title>
        <authorList>
            <person name="Selwyn J.D."/>
            <person name="Vollmer S.V."/>
        </authorList>
    </citation>
    <scope>NUCLEOTIDE SEQUENCE</scope>
    <source>
        <strain evidence="1">K2</strain>
    </source>
</reference>
<accession>A0AAD9PYM2</accession>
<reference evidence="1" key="2">
    <citation type="journal article" date="2023" name="Science">
        <title>Genomic signatures of disease resistance in endangered staghorn corals.</title>
        <authorList>
            <person name="Vollmer S.V."/>
            <person name="Selwyn J.D."/>
            <person name="Despard B.A."/>
            <person name="Roesel C.L."/>
        </authorList>
    </citation>
    <scope>NUCLEOTIDE SEQUENCE</scope>
    <source>
        <strain evidence="1">K2</strain>
    </source>
</reference>
<keyword evidence="2" id="KW-1185">Reference proteome</keyword>
<sequence>MEVFSKIASQAPSSQSNLFLKPWGADKQGTGIYISSLET</sequence>
<name>A0AAD9PYM2_ACRCE</name>
<protein>
    <submittedName>
        <fullName evidence="1">Uncharacterized protein</fullName>
    </submittedName>
</protein>
<dbReference type="AlphaFoldDB" id="A0AAD9PYM2"/>
<evidence type="ECO:0000313" key="1">
    <source>
        <dbReference type="EMBL" id="KAK2551080.1"/>
    </source>
</evidence>